<organism evidence="1 2">
    <name type="scientific">Schaalia georgiae</name>
    <dbReference type="NCBI Taxonomy" id="52768"/>
    <lineage>
        <taxon>Bacteria</taxon>
        <taxon>Bacillati</taxon>
        <taxon>Actinomycetota</taxon>
        <taxon>Actinomycetes</taxon>
        <taxon>Actinomycetales</taxon>
        <taxon>Actinomycetaceae</taxon>
        <taxon>Schaalia</taxon>
    </lineage>
</organism>
<sequence length="185" mass="19942">MMRANGNDGVDGGMHADEVIAVVDWLEQHGAVHVITGGWAVDALVGRATRRHRDLDVIVEAGACDQLSQWLRGRGYQVVVDWLPIRVELRKGDLGVDLHPMDVDERGDGLQAGFGSQVFAHRAADRTLGSISGRSVVVATASRLMELHEGYDPRPEDLHDMALLRRLLEEGRAGSSAGPVGSPPA</sequence>
<dbReference type="Pfam" id="PF10706">
    <property type="entry name" value="Aminoglyc_resit"/>
    <property type="match status" value="1"/>
</dbReference>
<proteinExistence type="predicted"/>
<name>A0A929N3A9_9ACTO</name>
<dbReference type="InterPro" id="IPR019646">
    <property type="entry name" value="Aminoglyc_AdlTrfase"/>
</dbReference>
<dbReference type="Gene3D" id="3.30.460.40">
    <property type="match status" value="1"/>
</dbReference>
<evidence type="ECO:0000313" key="2">
    <source>
        <dbReference type="Proteomes" id="UP000718630"/>
    </source>
</evidence>
<gene>
    <name evidence="1" type="ORF">HXK03_03840</name>
</gene>
<dbReference type="EMBL" id="JABZFZ010000152">
    <property type="protein sequence ID" value="MBF0939989.1"/>
    <property type="molecule type" value="Genomic_DNA"/>
</dbReference>
<protein>
    <submittedName>
        <fullName evidence="1">Lincomycin resistance protein LmrB</fullName>
    </submittedName>
</protein>
<dbReference type="AlphaFoldDB" id="A0A929N3A9"/>
<dbReference type="Proteomes" id="UP000718630">
    <property type="component" value="Unassembled WGS sequence"/>
</dbReference>
<reference evidence="1" key="1">
    <citation type="submission" date="2020-04" db="EMBL/GenBank/DDBJ databases">
        <title>Deep metagenomics examines the oral microbiome during advanced dental caries in children, revealing novel taxa and co-occurrences with host molecules.</title>
        <authorList>
            <person name="Baker J.L."/>
            <person name="Morton J.T."/>
            <person name="Dinis M."/>
            <person name="Alvarez R."/>
            <person name="Tran N.C."/>
            <person name="Knight R."/>
            <person name="Edlund A."/>
        </authorList>
    </citation>
    <scope>NUCLEOTIDE SEQUENCE</scope>
    <source>
        <strain evidence="1">JCVI_32_bin.64</strain>
    </source>
</reference>
<evidence type="ECO:0000313" key="1">
    <source>
        <dbReference type="EMBL" id="MBF0939989.1"/>
    </source>
</evidence>
<comment type="caution">
    <text evidence="1">The sequence shown here is derived from an EMBL/GenBank/DDBJ whole genome shotgun (WGS) entry which is preliminary data.</text>
</comment>
<accession>A0A929N3A9</accession>